<sequence length="110" mass="12388">MPTIDWKTAKEYEDITYKKSNGVARIAFNRPEVRNAFRPKTTSELYDAFYDAQEDTSIGVVLLSAEGPSPKDGIYSFCSGGDQKARGHQGYVGEDGMHRLNILEVQRLIR</sequence>
<dbReference type="CDD" id="cd06558">
    <property type="entry name" value="crotonase-like"/>
    <property type="match status" value="1"/>
</dbReference>
<comment type="caution">
    <text evidence="1">The sequence shown here is derived from an EMBL/GenBank/DDBJ whole genome shotgun (WGS) entry which is preliminary data.</text>
</comment>
<dbReference type="InterPro" id="IPR029045">
    <property type="entry name" value="ClpP/crotonase-like_dom_sf"/>
</dbReference>
<dbReference type="Pfam" id="PF00378">
    <property type="entry name" value="ECH_1"/>
    <property type="match status" value="1"/>
</dbReference>
<dbReference type="Proteomes" id="UP000703674">
    <property type="component" value="Unassembled WGS sequence"/>
</dbReference>
<dbReference type="InterPro" id="IPR001753">
    <property type="entry name" value="Enoyl-CoA_hydra/iso"/>
</dbReference>
<evidence type="ECO:0000313" key="2">
    <source>
        <dbReference type="Proteomes" id="UP000703674"/>
    </source>
</evidence>
<keyword evidence="2" id="KW-1185">Reference proteome</keyword>
<name>A0ABX1D3M1_9FLAO</name>
<evidence type="ECO:0000313" key="1">
    <source>
        <dbReference type="EMBL" id="NJW54269.1"/>
    </source>
</evidence>
<dbReference type="PANTHER" id="PTHR43113:SF1">
    <property type="entry name" value="1,4-DIHYDROXY-2-NAPHTHOYL-COA SYNTHASE, PEROXISOMAL"/>
    <property type="match status" value="1"/>
</dbReference>
<proteinExistence type="predicted"/>
<dbReference type="SUPFAM" id="SSF52096">
    <property type="entry name" value="ClpP/crotonase"/>
    <property type="match status" value="1"/>
</dbReference>
<gene>
    <name evidence="1" type="ORF">HC175_15265</name>
</gene>
<reference evidence="1 2" key="1">
    <citation type="submission" date="2020-03" db="EMBL/GenBank/DDBJ databases">
        <title>Salinimicrobium sp. nov, isolated from SCS.</title>
        <authorList>
            <person name="Cao W.R."/>
        </authorList>
    </citation>
    <scope>NUCLEOTIDE SEQUENCE [LARGE SCALE GENOMIC DNA]</scope>
    <source>
        <strain evidence="2">J15B91</strain>
    </source>
</reference>
<accession>A0ABX1D3M1</accession>
<protein>
    <submittedName>
        <fullName evidence="1">1,4-dihydroxy-2-naphthoyl-CoA synthase</fullName>
    </submittedName>
</protein>
<dbReference type="EMBL" id="JAAVJR010000049">
    <property type="protein sequence ID" value="NJW54269.1"/>
    <property type="molecule type" value="Genomic_DNA"/>
</dbReference>
<dbReference type="RefSeq" id="WP_235942638.1">
    <property type="nucleotide sequence ID" value="NZ_JAAVJR010000049.1"/>
</dbReference>
<dbReference type="PANTHER" id="PTHR43113">
    <property type="entry name" value="NUCLEOSIDE-DIPHOSPHATE-SUGAR EPIMERASE"/>
    <property type="match status" value="1"/>
</dbReference>
<organism evidence="1 2">
    <name type="scientific">Salinimicrobium oceani</name>
    <dbReference type="NCBI Taxonomy" id="2722702"/>
    <lineage>
        <taxon>Bacteria</taxon>
        <taxon>Pseudomonadati</taxon>
        <taxon>Bacteroidota</taxon>
        <taxon>Flavobacteriia</taxon>
        <taxon>Flavobacteriales</taxon>
        <taxon>Flavobacteriaceae</taxon>
        <taxon>Salinimicrobium</taxon>
    </lineage>
</organism>
<feature type="non-terminal residue" evidence="1">
    <location>
        <position position="110"/>
    </location>
</feature>
<dbReference type="Gene3D" id="3.90.226.10">
    <property type="entry name" value="2-enoyl-CoA Hydratase, Chain A, domain 1"/>
    <property type="match status" value="1"/>
</dbReference>